<keyword evidence="1" id="KW-0812">Transmembrane</keyword>
<organism evidence="3">
    <name type="scientific">Candidatus Enterococcus mansonii</name>
    <dbReference type="NCBI Taxonomy" id="1834181"/>
    <lineage>
        <taxon>Bacteria</taxon>
        <taxon>Bacillati</taxon>
        <taxon>Bacillota</taxon>
        <taxon>Bacilli</taxon>
        <taxon>Lactobacillales</taxon>
        <taxon>Enterococcaceae</taxon>
        <taxon>Enterococcus</taxon>
    </lineage>
</organism>
<feature type="transmembrane region" description="Helical" evidence="1">
    <location>
        <begin position="21"/>
        <end position="40"/>
    </location>
</feature>
<comment type="caution">
    <text evidence="3">The sequence shown here is derived from an EMBL/GenBank/DDBJ whole genome shotgun (WGS) entry which is preliminary data.</text>
</comment>
<accession>A0A242C7B7</accession>
<feature type="transmembrane region" description="Helical" evidence="1">
    <location>
        <begin position="46"/>
        <end position="69"/>
    </location>
</feature>
<keyword evidence="1" id="KW-1133">Transmembrane helix</keyword>
<keyword evidence="4" id="KW-1185">Reference proteome</keyword>
<dbReference type="AlphaFoldDB" id="A0A242C7B7"/>
<reference evidence="2 4" key="2">
    <citation type="submission" date="2018-07" db="EMBL/GenBank/DDBJ databases">
        <title>The Genome Sequence of Enterococcus sp. DIV0659b.</title>
        <authorList>
            <consortium name="The Broad Institute Genomics Platform"/>
            <consortium name="The Broad Institute Genomic Center for Infectious Diseases"/>
            <person name="Earl A."/>
            <person name="Manson A."/>
            <person name="Schwartman J."/>
            <person name="Gilmore M."/>
            <person name="Abouelleil A."/>
            <person name="Cao P."/>
            <person name="Chapman S."/>
            <person name="Cusick C."/>
            <person name="Shea T."/>
            <person name="Young S."/>
            <person name="Neafsey D."/>
            <person name="Nusbaum C."/>
            <person name="Birren B."/>
        </authorList>
    </citation>
    <scope>NUCLEOTIDE SEQUENCE [LARGE SCALE GENOMIC DNA]</scope>
    <source>
        <strain evidence="2 4">4G2_DIV0659</strain>
    </source>
</reference>
<reference evidence="3" key="1">
    <citation type="submission" date="2017-05" db="EMBL/GenBank/DDBJ databases">
        <title>The Genome Sequence of Enterococcus sp. 4G2_DIV0659.</title>
        <authorList>
            <consortium name="The Broad Institute Genomics Platform"/>
            <consortium name="The Broad Institute Genomic Center for Infectious Diseases"/>
            <person name="Earl A."/>
            <person name="Manson A."/>
            <person name="Schwartman J."/>
            <person name="Gilmore M."/>
            <person name="Abouelleil A."/>
            <person name="Cao P."/>
            <person name="Chapman S."/>
            <person name="Cusick C."/>
            <person name="Shea T."/>
            <person name="Young S."/>
            <person name="Neafsey D."/>
            <person name="Nusbaum C."/>
            <person name="Birren B."/>
        </authorList>
    </citation>
    <scope>NUCLEOTIDE SEQUENCE [LARGE SCALE GENOMIC DNA]</scope>
    <source>
        <strain evidence="3">4G2_DIV0659</strain>
    </source>
</reference>
<proteinExistence type="predicted"/>
<dbReference type="EMBL" id="NGLE01000004">
    <property type="protein sequence ID" value="OTO05800.1"/>
    <property type="molecule type" value="Genomic_DNA"/>
</dbReference>
<protein>
    <submittedName>
        <fullName evidence="3">Uncharacterized protein</fullName>
    </submittedName>
</protein>
<evidence type="ECO:0000313" key="2">
    <source>
        <dbReference type="EMBL" id="MEI5993157.1"/>
    </source>
</evidence>
<dbReference type="Proteomes" id="UP000195139">
    <property type="component" value="Unassembled WGS sequence"/>
</dbReference>
<dbReference type="STRING" id="1834181.A5880_002975"/>
<evidence type="ECO:0000313" key="4">
    <source>
        <dbReference type="Proteomes" id="UP000195139"/>
    </source>
</evidence>
<feature type="transmembrane region" description="Helical" evidence="1">
    <location>
        <begin position="120"/>
        <end position="142"/>
    </location>
</feature>
<keyword evidence="1" id="KW-0472">Membrane</keyword>
<feature type="transmembrane region" description="Helical" evidence="1">
    <location>
        <begin position="89"/>
        <end position="108"/>
    </location>
</feature>
<gene>
    <name evidence="2" type="ORF">A5880_000698</name>
    <name evidence="3" type="ORF">A5880_002975</name>
</gene>
<dbReference type="EMBL" id="NGLE02000001">
    <property type="protein sequence ID" value="MEI5993157.1"/>
    <property type="molecule type" value="Genomic_DNA"/>
</dbReference>
<evidence type="ECO:0000256" key="1">
    <source>
        <dbReference type="SAM" id="Phobius"/>
    </source>
</evidence>
<sequence length="150" mass="17785">MLLNKKRMGWLKYVFILNLELVTQLTVTPIISIPLVYFFHLHYSDYWMFISIGLVIVAMLLTIPLKFVVLRGIEKVFPKINYPRKPLNYYYWINGMVSIVVNPIAFFWGGMYASAGNFHYFFQGFLYIWWLPNLIGWVLYVIGSRGVEKR</sequence>
<name>A0A242C7B7_9ENTE</name>
<evidence type="ECO:0000313" key="3">
    <source>
        <dbReference type="EMBL" id="OTO05800.1"/>
    </source>
</evidence>